<evidence type="ECO:0000313" key="1">
    <source>
        <dbReference type="EMBL" id="PZP57490.1"/>
    </source>
</evidence>
<comment type="caution">
    <text evidence="1">The sequence shown here is derived from an EMBL/GenBank/DDBJ whole genome shotgun (WGS) entry which is preliminary data.</text>
</comment>
<organism evidence="1 2">
    <name type="scientific">Micavibrio aeruginosavorus</name>
    <dbReference type="NCBI Taxonomy" id="349221"/>
    <lineage>
        <taxon>Bacteria</taxon>
        <taxon>Pseudomonadati</taxon>
        <taxon>Bdellovibrionota</taxon>
        <taxon>Bdellovibrionia</taxon>
        <taxon>Bdellovibrionales</taxon>
        <taxon>Pseudobdellovibrionaceae</taxon>
        <taxon>Micavibrio</taxon>
    </lineage>
</organism>
<dbReference type="AlphaFoldDB" id="A0A2W5FUM2"/>
<evidence type="ECO:0000313" key="2">
    <source>
        <dbReference type="Proteomes" id="UP000249739"/>
    </source>
</evidence>
<name>A0A2W5FUM2_9BACT</name>
<proteinExistence type="predicted"/>
<protein>
    <submittedName>
        <fullName evidence="1">Uncharacterized protein</fullName>
    </submittedName>
</protein>
<reference evidence="1 2" key="1">
    <citation type="submission" date="2017-08" db="EMBL/GenBank/DDBJ databases">
        <title>Infants hospitalized years apart are colonized by the same room-sourced microbial strains.</title>
        <authorList>
            <person name="Brooks B."/>
            <person name="Olm M.R."/>
            <person name="Firek B.A."/>
            <person name="Baker R."/>
            <person name="Thomas B.C."/>
            <person name="Morowitz M.J."/>
            <person name="Banfield J.F."/>
        </authorList>
    </citation>
    <scope>NUCLEOTIDE SEQUENCE [LARGE SCALE GENOMIC DNA]</scope>
    <source>
        <strain evidence="1">S2_006_000_R2_64</strain>
    </source>
</reference>
<sequence length="259" mass="27947">MVINMKFRTIYVVRNSNAEKGNVLFLILIAVALFAALSYAVTQSSRSGGTSATSEKADLAAAQFSQYGAQIAMAIMRLKVSNGCSETQISFENPIMSHPDYWGGSANTTAPSDGRCNVFGPNGGGVVYWDIRKQFPNEDPVYNYLNFTPRLGIKDVGTGASELVMYFRMDWSDQAKKICSSYNNKMGITGDTTSGTTNTNDWHFAMGNGLSYEAAPIDTLTIGDDPTPSAFAGQTTGCLTGSSSHNGDSQMLYYVVMAR</sequence>
<dbReference type="EMBL" id="QFOT01000001">
    <property type="protein sequence ID" value="PZP57490.1"/>
    <property type="molecule type" value="Genomic_DNA"/>
</dbReference>
<dbReference type="Proteomes" id="UP000249739">
    <property type="component" value="Unassembled WGS sequence"/>
</dbReference>
<accession>A0A2W5FUM2</accession>
<gene>
    <name evidence="1" type="ORF">DI586_00195</name>
</gene>